<evidence type="ECO:0000313" key="3">
    <source>
        <dbReference type="EMBL" id="CDO74327.1"/>
    </source>
</evidence>
<name>A0A060SIM7_PYCCI</name>
<comment type="caution">
    <text evidence="3">The sequence shown here is derived from an EMBL/GenBank/DDBJ whole genome shotgun (WGS) entry which is preliminary data.</text>
</comment>
<evidence type="ECO:0000256" key="1">
    <source>
        <dbReference type="SAM" id="MobiDB-lite"/>
    </source>
</evidence>
<dbReference type="EMBL" id="CCBP010000158">
    <property type="protein sequence ID" value="CDO74327.1"/>
    <property type="molecule type" value="Genomic_DNA"/>
</dbReference>
<dbReference type="AlphaFoldDB" id="A0A060SIM7"/>
<dbReference type="Gene3D" id="3.40.970.10">
    <property type="entry name" value="Ribonuclease H1, N-terminal domain"/>
    <property type="match status" value="1"/>
</dbReference>
<evidence type="ECO:0000313" key="4">
    <source>
        <dbReference type="Proteomes" id="UP000029665"/>
    </source>
</evidence>
<keyword evidence="4" id="KW-1185">Reference proteome</keyword>
<dbReference type="OMA" id="GALYQRC"/>
<proteinExistence type="predicted"/>
<feature type="domain" description="Ribonuclease H1 N-terminal" evidence="2">
    <location>
        <begin position="104"/>
        <end position="144"/>
    </location>
</feature>
<protein>
    <recommendedName>
        <fullName evidence="2">Ribonuclease H1 N-terminal domain-containing protein</fullName>
    </recommendedName>
</protein>
<evidence type="ECO:0000259" key="2">
    <source>
        <dbReference type="Pfam" id="PF01693"/>
    </source>
</evidence>
<feature type="region of interest" description="Disordered" evidence="1">
    <location>
        <begin position="1"/>
        <end position="22"/>
    </location>
</feature>
<dbReference type="HOGENOM" id="CLU_752578_0_0_1"/>
<accession>A0A060SIM7</accession>
<gene>
    <name evidence="3" type="ORF">BN946_scf184348.g2</name>
</gene>
<dbReference type="OrthoDB" id="2757742at2759"/>
<organism evidence="3 4">
    <name type="scientific">Pycnoporus cinnabarinus</name>
    <name type="common">Cinnabar-red polypore</name>
    <name type="synonym">Trametes cinnabarina</name>
    <dbReference type="NCBI Taxonomy" id="5643"/>
    <lineage>
        <taxon>Eukaryota</taxon>
        <taxon>Fungi</taxon>
        <taxon>Dikarya</taxon>
        <taxon>Basidiomycota</taxon>
        <taxon>Agaricomycotina</taxon>
        <taxon>Agaricomycetes</taxon>
        <taxon>Polyporales</taxon>
        <taxon>Polyporaceae</taxon>
        <taxon>Trametes</taxon>
    </lineage>
</organism>
<dbReference type="InterPro" id="IPR037056">
    <property type="entry name" value="RNase_H1_N_sf"/>
</dbReference>
<dbReference type="InterPro" id="IPR011320">
    <property type="entry name" value="RNase_H1_N"/>
</dbReference>
<dbReference type="Proteomes" id="UP000029665">
    <property type="component" value="Unassembled WGS sequence"/>
</dbReference>
<sequence>MVTDGEPITPPHTNVDPSSPAAAPIEPYPMYEEFAASAREWADSGRVCIGPAGKPVSERDRRIYAMLTHVEPTGVGNWFEACCQHQFFTMKPRVTRSNTDDALYVVYRGARTGPGFYASWAEVRPAVVGVAGALYQRCKSWADATLRFVQALAIGGVVCQIPDEALTAADVAAWMLALQSAPAPPVHVSTGMMPPPLADAVLTEAGEPMAWRTFDVGRSLTYVPSELHFQPLAPQPLPTLRRRASNVSRQRPSWRLSTDGRHARAVDLNAAGTGTGGRALNGYLGIGVTGTGAAQAVDVSDDEDEELCFYMVKHGGCPWLYDSFLAMAAMTVARPTYWEAYSSFDDALVAFQNAIQDRELCVKVLGTK</sequence>
<dbReference type="Pfam" id="PF01693">
    <property type="entry name" value="Cauli_VI"/>
    <property type="match status" value="1"/>
</dbReference>
<reference evidence="3" key="1">
    <citation type="submission" date="2014-01" db="EMBL/GenBank/DDBJ databases">
        <title>The genome of the white-rot fungus Pycnoporus cinnabarinus: a basidiomycete model with a versatile arsenal for lignocellulosic biomass breakdown.</title>
        <authorList>
            <person name="Levasseur A."/>
            <person name="Lomascolo A."/>
            <person name="Ruiz-Duenas F.J."/>
            <person name="Uzan E."/>
            <person name="Piumi F."/>
            <person name="Kues U."/>
            <person name="Ram A.F.J."/>
            <person name="Murat C."/>
            <person name="Haon M."/>
            <person name="Benoit I."/>
            <person name="Arfi Y."/>
            <person name="Chevret D."/>
            <person name="Drula E."/>
            <person name="Kwon M.J."/>
            <person name="Gouret P."/>
            <person name="Lesage-Meessen L."/>
            <person name="Lombard V."/>
            <person name="Mariette J."/>
            <person name="Noirot C."/>
            <person name="Park J."/>
            <person name="Patyshakuliyeva A."/>
            <person name="Wieneger R.A.B."/>
            <person name="Wosten H.A.B."/>
            <person name="Martin F."/>
            <person name="Coutinho P.M."/>
            <person name="de Vries R."/>
            <person name="Martinez A.T."/>
            <person name="Klopp C."/>
            <person name="Pontarotti P."/>
            <person name="Henrissat B."/>
            <person name="Record E."/>
        </authorList>
    </citation>
    <scope>NUCLEOTIDE SEQUENCE [LARGE SCALE GENOMIC DNA]</scope>
    <source>
        <strain evidence="3">BRFM137</strain>
    </source>
</reference>